<proteinExistence type="inferred from homology"/>
<feature type="domain" description="Prokaryotic-type class I peptide chain release factors" evidence="7">
    <location>
        <begin position="225"/>
        <end position="241"/>
    </location>
</feature>
<dbReference type="PANTHER" id="PTHR43804">
    <property type="entry name" value="LD18447P"/>
    <property type="match status" value="1"/>
</dbReference>
<dbReference type="EMBL" id="CP092109">
    <property type="protein sequence ID" value="UWZ81572.1"/>
    <property type="molecule type" value="Genomic_DNA"/>
</dbReference>
<organism evidence="8 9">
    <name type="scientific">Geoalkalibacter halelectricus</name>
    <dbReference type="NCBI Taxonomy" id="2847045"/>
    <lineage>
        <taxon>Bacteria</taxon>
        <taxon>Pseudomonadati</taxon>
        <taxon>Thermodesulfobacteriota</taxon>
        <taxon>Desulfuromonadia</taxon>
        <taxon>Desulfuromonadales</taxon>
        <taxon>Geoalkalibacteraceae</taxon>
        <taxon>Geoalkalibacter</taxon>
    </lineage>
</organism>
<dbReference type="PROSITE" id="PS00745">
    <property type="entry name" value="RF_PROK_I"/>
    <property type="match status" value="1"/>
</dbReference>
<dbReference type="NCBIfam" id="TIGR00019">
    <property type="entry name" value="prfA"/>
    <property type="match status" value="1"/>
</dbReference>
<dbReference type="SUPFAM" id="SSF75620">
    <property type="entry name" value="Release factor"/>
    <property type="match status" value="1"/>
</dbReference>
<dbReference type="Gene3D" id="3.30.160.20">
    <property type="match status" value="1"/>
</dbReference>
<evidence type="ECO:0000259" key="7">
    <source>
        <dbReference type="PROSITE" id="PS00745"/>
    </source>
</evidence>
<dbReference type="NCBIfam" id="NF001859">
    <property type="entry name" value="PRK00591.1"/>
    <property type="match status" value="1"/>
</dbReference>
<dbReference type="Pfam" id="PF00472">
    <property type="entry name" value="RF-1"/>
    <property type="match status" value="1"/>
</dbReference>
<name>A0ABY5ZQY4_9BACT</name>
<comment type="function">
    <text evidence="1 5">Peptide chain release factor 1 directs the termination of translation in response to the peptide chain termination codons UAG and UAA.</text>
</comment>
<sequence>MFNKLEEVVDRFREVEGLLSDPAVMSNQDKYRALTKEHSDLSEIVEVYQRYRKTCEAIAGNRELLRDPDPEVKEMARSELPELEEVKEQLEKELHLLLLPRDPNDDKNIILEIRAGTGGEEAALFAADLFRMYSRYADTKGWKVEIMSLSEADAGGIKEVIALISGNRVYSRLKFESGTHRVQRVPATEAQGRIHTSACTVAVLPEADEVDVDIDPGDLRIDVYRASGAGGQHVNKTESAVRITHIPTGVVVACQDEKSQHKNKAKAMKILSSRILESMRAAQDAKMAADRKSQVGSGDRSERIRTYNFPQGRCTDHRIGLTLYRLDAIMQGDIDEIVDALTTHTQSEALSGQEG</sequence>
<reference evidence="8" key="1">
    <citation type="journal article" date="2022" name="Environ. Microbiol.">
        <title>Geoalkalibacter halelectricus SAP #1 sp. nov. possessing extracellular electron transfer and mineral#reducing capabilities from a haloalkaline environment.</title>
        <authorList>
            <person name="Yadav S."/>
            <person name="Singh R."/>
            <person name="Sundharam S.S."/>
            <person name="Chaudhary S."/>
            <person name="Krishnamurthi S."/>
            <person name="Patil S.A."/>
        </authorList>
    </citation>
    <scope>NUCLEOTIDE SEQUENCE</scope>
    <source>
        <strain evidence="8">SAP-1</strain>
    </source>
</reference>
<dbReference type="Pfam" id="PF03462">
    <property type="entry name" value="PCRF"/>
    <property type="match status" value="1"/>
</dbReference>
<dbReference type="InterPro" id="IPR050057">
    <property type="entry name" value="Prokaryotic/Mito_RF"/>
</dbReference>
<dbReference type="InterPro" id="IPR045853">
    <property type="entry name" value="Pep_chain_release_fac_I_sf"/>
</dbReference>
<protein>
    <recommendedName>
        <fullName evidence="5 6">Peptide chain release factor 1</fullName>
        <shortName evidence="5">RF-1</shortName>
    </recommendedName>
</protein>
<dbReference type="PANTHER" id="PTHR43804:SF7">
    <property type="entry name" value="LD18447P"/>
    <property type="match status" value="1"/>
</dbReference>
<dbReference type="Gene3D" id="3.30.70.1660">
    <property type="match status" value="1"/>
</dbReference>
<accession>A0ABY5ZQY4</accession>
<evidence type="ECO:0000313" key="9">
    <source>
        <dbReference type="Proteomes" id="UP001060414"/>
    </source>
</evidence>
<keyword evidence="4 5" id="KW-0648">Protein biosynthesis</keyword>
<dbReference type="Proteomes" id="UP001060414">
    <property type="component" value="Chromosome"/>
</dbReference>
<comment type="subcellular location">
    <subcellularLocation>
        <location evidence="5">Cytoplasm</location>
    </subcellularLocation>
</comment>
<keyword evidence="5" id="KW-0963">Cytoplasm</keyword>
<gene>
    <name evidence="5 8" type="primary">prfA</name>
    <name evidence="8" type="ORF">L9S41_08670</name>
</gene>
<comment type="similarity">
    <text evidence="2 5">Belongs to the prokaryotic/mitochondrial release factor family.</text>
</comment>
<dbReference type="SMART" id="SM00937">
    <property type="entry name" value="PCRF"/>
    <property type="match status" value="1"/>
</dbReference>
<evidence type="ECO:0000256" key="5">
    <source>
        <dbReference type="HAMAP-Rule" id="MF_00093"/>
    </source>
</evidence>
<evidence type="ECO:0000256" key="4">
    <source>
        <dbReference type="ARBA" id="ARBA00022917"/>
    </source>
</evidence>
<dbReference type="InterPro" id="IPR000352">
    <property type="entry name" value="Pep_chain_release_fac_I"/>
</dbReference>
<evidence type="ECO:0000256" key="2">
    <source>
        <dbReference type="ARBA" id="ARBA00010835"/>
    </source>
</evidence>
<evidence type="ECO:0000256" key="1">
    <source>
        <dbReference type="ARBA" id="ARBA00002986"/>
    </source>
</evidence>
<dbReference type="RefSeq" id="WP_260749947.1">
    <property type="nucleotide sequence ID" value="NZ_CP092109.1"/>
</dbReference>
<dbReference type="HAMAP" id="MF_00093">
    <property type="entry name" value="Rel_fac_1"/>
    <property type="match status" value="1"/>
</dbReference>
<dbReference type="InterPro" id="IPR004373">
    <property type="entry name" value="RF-1"/>
</dbReference>
<keyword evidence="9" id="KW-1185">Reference proteome</keyword>
<evidence type="ECO:0000256" key="3">
    <source>
        <dbReference type="ARBA" id="ARBA00022481"/>
    </source>
</evidence>
<keyword evidence="3 5" id="KW-0488">Methylation</keyword>
<feature type="modified residue" description="N5-methylglutamine" evidence="5">
    <location>
        <position position="232"/>
    </location>
</feature>
<evidence type="ECO:0000313" key="8">
    <source>
        <dbReference type="EMBL" id="UWZ81572.1"/>
    </source>
</evidence>
<dbReference type="InterPro" id="IPR005139">
    <property type="entry name" value="PCRF"/>
</dbReference>
<comment type="PTM">
    <text evidence="5">Methylated by PrmC. Methylation increases the termination efficiency of RF1.</text>
</comment>
<dbReference type="Gene3D" id="6.10.140.1950">
    <property type="match status" value="1"/>
</dbReference>
<evidence type="ECO:0000256" key="6">
    <source>
        <dbReference type="NCBIfam" id="TIGR00019"/>
    </source>
</evidence>